<name>A0A1G5RHC0_9RHOB</name>
<dbReference type="Proteomes" id="UP000198767">
    <property type="component" value="Unassembled WGS sequence"/>
</dbReference>
<protein>
    <submittedName>
        <fullName evidence="1">Uncharacterized protein</fullName>
    </submittedName>
</protein>
<reference evidence="1 2" key="1">
    <citation type="submission" date="2016-10" db="EMBL/GenBank/DDBJ databases">
        <authorList>
            <person name="de Groot N.N."/>
        </authorList>
    </citation>
    <scope>NUCLEOTIDE SEQUENCE [LARGE SCALE GENOMIC DNA]</scope>
    <source>
        <strain evidence="1 2">U95</strain>
    </source>
</reference>
<dbReference type="EMBL" id="FMWG01000017">
    <property type="protein sequence ID" value="SCZ73427.1"/>
    <property type="molecule type" value="Genomic_DNA"/>
</dbReference>
<evidence type="ECO:0000313" key="1">
    <source>
        <dbReference type="EMBL" id="SCZ73427.1"/>
    </source>
</evidence>
<proteinExistence type="predicted"/>
<dbReference type="RefSeq" id="WP_090221078.1">
    <property type="nucleotide sequence ID" value="NZ_FMWG01000017.1"/>
</dbReference>
<dbReference type="STRING" id="1156985.SAMN04488118_11721"/>
<evidence type="ECO:0000313" key="2">
    <source>
        <dbReference type="Proteomes" id="UP000198767"/>
    </source>
</evidence>
<gene>
    <name evidence="1" type="ORF">SAMN04488118_11721</name>
</gene>
<dbReference type="AlphaFoldDB" id="A0A1G5RHC0"/>
<organism evidence="1 2">
    <name type="scientific">Epibacterium ulvae</name>
    <dbReference type="NCBI Taxonomy" id="1156985"/>
    <lineage>
        <taxon>Bacteria</taxon>
        <taxon>Pseudomonadati</taxon>
        <taxon>Pseudomonadota</taxon>
        <taxon>Alphaproteobacteria</taxon>
        <taxon>Rhodobacterales</taxon>
        <taxon>Roseobacteraceae</taxon>
        <taxon>Epibacterium</taxon>
    </lineage>
</organism>
<dbReference type="OrthoDB" id="7679381at2"/>
<keyword evidence="2" id="KW-1185">Reference proteome</keyword>
<accession>A0A1G5RHC0</accession>
<sequence>MSQRTRRGFVKTDEVLAKLEVGRRGAIQVSTEAKIASPEYRAAQSLTNAIDNLAEILTGDPSYFHLKPATSRQQGS</sequence>